<comment type="similarity">
    <text evidence="1">Belongs to the short-chain dehydrogenases/reductases (SDR) family.</text>
</comment>
<evidence type="ECO:0000313" key="4">
    <source>
        <dbReference type="Proteomes" id="UP000552045"/>
    </source>
</evidence>
<dbReference type="GO" id="GO:0016616">
    <property type="term" value="F:oxidoreductase activity, acting on the CH-OH group of donors, NAD or NADP as acceptor"/>
    <property type="evidence" value="ECO:0007669"/>
    <property type="project" value="TreeGrafter"/>
</dbReference>
<dbReference type="CDD" id="cd05233">
    <property type="entry name" value="SDR_c"/>
    <property type="match status" value="1"/>
</dbReference>
<dbReference type="RefSeq" id="WP_179432409.1">
    <property type="nucleotide sequence ID" value="NZ_BAABLC010000001.1"/>
</dbReference>
<dbReference type="InterPro" id="IPR002347">
    <property type="entry name" value="SDR_fam"/>
</dbReference>
<dbReference type="PRINTS" id="PR00081">
    <property type="entry name" value="GDHRDH"/>
</dbReference>
<evidence type="ECO:0000313" key="3">
    <source>
        <dbReference type="EMBL" id="NYD54245.1"/>
    </source>
</evidence>
<evidence type="ECO:0000256" key="1">
    <source>
        <dbReference type="ARBA" id="ARBA00006484"/>
    </source>
</evidence>
<dbReference type="InterPro" id="IPR036291">
    <property type="entry name" value="NAD(P)-bd_dom_sf"/>
</dbReference>
<gene>
    <name evidence="3" type="ORF">BKA02_001300</name>
</gene>
<dbReference type="Gene3D" id="3.40.50.720">
    <property type="entry name" value="NAD(P)-binding Rossmann-like Domain"/>
    <property type="match status" value="1"/>
</dbReference>
<organism evidence="3 4">
    <name type="scientific">Microbacterium pseudoresistens</name>
    <dbReference type="NCBI Taxonomy" id="640634"/>
    <lineage>
        <taxon>Bacteria</taxon>
        <taxon>Bacillati</taxon>
        <taxon>Actinomycetota</taxon>
        <taxon>Actinomycetes</taxon>
        <taxon>Micrococcales</taxon>
        <taxon>Microbacteriaceae</taxon>
        <taxon>Microbacterium</taxon>
    </lineage>
</organism>
<dbReference type="GO" id="GO:0048038">
    <property type="term" value="F:quinone binding"/>
    <property type="evidence" value="ECO:0007669"/>
    <property type="project" value="TreeGrafter"/>
</dbReference>
<proteinExistence type="inferred from homology"/>
<protein>
    <submittedName>
        <fullName evidence="3">NAD(P)-dependent dehydrogenase (Short-subunit alcohol dehydrogenase family)</fullName>
    </submittedName>
</protein>
<comment type="caution">
    <text evidence="3">The sequence shown here is derived from an EMBL/GenBank/DDBJ whole genome shotgun (WGS) entry which is preliminary data.</text>
</comment>
<keyword evidence="4" id="KW-1185">Reference proteome</keyword>
<accession>A0A7Y9EW96</accession>
<dbReference type="SUPFAM" id="SSF51735">
    <property type="entry name" value="NAD(P)-binding Rossmann-fold domains"/>
    <property type="match status" value="1"/>
</dbReference>
<name>A0A7Y9EW96_9MICO</name>
<reference evidence="3 4" key="1">
    <citation type="submission" date="2020-07" db="EMBL/GenBank/DDBJ databases">
        <title>Sequencing the genomes of 1000 actinobacteria strains.</title>
        <authorList>
            <person name="Klenk H.-P."/>
        </authorList>
    </citation>
    <scope>NUCLEOTIDE SEQUENCE [LARGE SCALE GENOMIC DNA]</scope>
    <source>
        <strain evidence="3 4">DSM 22185</strain>
    </source>
</reference>
<evidence type="ECO:0000256" key="2">
    <source>
        <dbReference type="ARBA" id="ARBA00023002"/>
    </source>
</evidence>
<dbReference type="FunFam" id="3.40.50.720:FF:000084">
    <property type="entry name" value="Short-chain dehydrogenase reductase"/>
    <property type="match status" value="1"/>
</dbReference>
<dbReference type="AlphaFoldDB" id="A0A7Y9EW96"/>
<dbReference type="PRINTS" id="PR00080">
    <property type="entry name" value="SDRFAMILY"/>
</dbReference>
<dbReference type="Pfam" id="PF13561">
    <property type="entry name" value="adh_short_C2"/>
    <property type="match status" value="1"/>
</dbReference>
<sequence>MQSQSLAGRVALVVGGGQEPGGAVGMGRAAAVTLARAGARVIVGDRNPTAAEETAEAIRTEGGTASTVTIDVSDEDSIAAALGDVEETEGRLDVLHNNVGVSVGAGDSALASITPEVFDRVTNINLRGMVLTCKHAIPLMARSGGGSIISVGSTAPMTHYEQIAYKTSKAGVIAMSENIAWFHAGEGIRSNVVIPGLIDTPMAIDTRVRLSGRPREELIEERSRKIPLGRKIGTAWDVADAVLFFASDQSSFVTGQHIVVDGGWTLQVG</sequence>
<dbReference type="EMBL" id="JACCBH010000001">
    <property type="protein sequence ID" value="NYD54245.1"/>
    <property type="molecule type" value="Genomic_DNA"/>
</dbReference>
<dbReference type="PANTHER" id="PTHR42760:SF122">
    <property type="entry name" value="NAD(P)-BINDING PROTEIN"/>
    <property type="match status" value="1"/>
</dbReference>
<dbReference type="Proteomes" id="UP000552045">
    <property type="component" value="Unassembled WGS sequence"/>
</dbReference>
<dbReference type="PANTHER" id="PTHR42760">
    <property type="entry name" value="SHORT-CHAIN DEHYDROGENASES/REDUCTASES FAMILY MEMBER"/>
    <property type="match status" value="1"/>
</dbReference>
<dbReference type="GO" id="GO:0006633">
    <property type="term" value="P:fatty acid biosynthetic process"/>
    <property type="evidence" value="ECO:0007669"/>
    <property type="project" value="TreeGrafter"/>
</dbReference>
<keyword evidence="2" id="KW-0560">Oxidoreductase</keyword>